<reference evidence="4" key="1">
    <citation type="journal article" date="2020" name="Fungal Divers.">
        <title>Resolving the Mortierellaceae phylogeny through synthesis of multi-gene phylogenetics and phylogenomics.</title>
        <authorList>
            <person name="Vandepol N."/>
            <person name="Liber J."/>
            <person name="Desiro A."/>
            <person name="Na H."/>
            <person name="Kennedy M."/>
            <person name="Barry K."/>
            <person name="Grigoriev I.V."/>
            <person name="Miller A.N."/>
            <person name="O'Donnell K."/>
            <person name="Stajich J.E."/>
            <person name="Bonito G."/>
        </authorList>
    </citation>
    <scope>NUCLEOTIDE SEQUENCE</scope>
    <source>
        <strain evidence="4">NRRL 2591</strain>
    </source>
</reference>
<dbReference type="InterPro" id="IPR007527">
    <property type="entry name" value="Znf_SWIM"/>
</dbReference>
<feature type="region of interest" description="Disordered" evidence="2">
    <location>
        <begin position="74"/>
        <end position="93"/>
    </location>
</feature>
<keyword evidence="1" id="KW-0862">Zinc</keyword>
<keyword evidence="1" id="KW-0863">Zinc-finger</keyword>
<keyword evidence="5" id="KW-1185">Reference proteome</keyword>
<accession>A0A9P6EXN0</accession>
<dbReference type="EMBL" id="JAAAXW010000379">
    <property type="protein sequence ID" value="KAF9537616.1"/>
    <property type="molecule type" value="Genomic_DNA"/>
</dbReference>
<dbReference type="AlphaFoldDB" id="A0A9P6EXN0"/>
<evidence type="ECO:0000313" key="5">
    <source>
        <dbReference type="Proteomes" id="UP000723463"/>
    </source>
</evidence>
<gene>
    <name evidence="4" type="ORF">EC957_007863</name>
</gene>
<evidence type="ECO:0000256" key="1">
    <source>
        <dbReference type="PROSITE-ProRule" id="PRU00325"/>
    </source>
</evidence>
<dbReference type="Proteomes" id="UP000723463">
    <property type="component" value="Unassembled WGS sequence"/>
</dbReference>
<organism evidence="4 5">
    <name type="scientific">Mortierella hygrophila</name>
    <dbReference type="NCBI Taxonomy" id="979708"/>
    <lineage>
        <taxon>Eukaryota</taxon>
        <taxon>Fungi</taxon>
        <taxon>Fungi incertae sedis</taxon>
        <taxon>Mucoromycota</taxon>
        <taxon>Mortierellomycotina</taxon>
        <taxon>Mortierellomycetes</taxon>
        <taxon>Mortierellales</taxon>
        <taxon>Mortierellaceae</taxon>
        <taxon>Mortierella</taxon>
    </lineage>
</organism>
<proteinExistence type="predicted"/>
<keyword evidence="1" id="KW-0479">Metal-binding</keyword>
<name>A0A9P6EXN0_9FUNG</name>
<dbReference type="PROSITE" id="PS50966">
    <property type="entry name" value="ZF_SWIM"/>
    <property type="match status" value="1"/>
</dbReference>
<evidence type="ECO:0000256" key="2">
    <source>
        <dbReference type="SAM" id="MobiDB-lite"/>
    </source>
</evidence>
<evidence type="ECO:0000259" key="3">
    <source>
        <dbReference type="PROSITE" id="PS50966"/>
    </source>
</evidence>
<dbReference type="GO" id="GO:0008270">
    <property type="term" value="F:zinc ion binding"/>
    <property type="evidence" value="ECO:0007669"/>
    <property type="project" value="UniProtKB-KW"/>
</dbReference>
<sequence>MDAYGSPFSHLTLTLQIRIISLLSSCQILSCSCLDFTKRKPLPCKHLFLAERVFHDLWLSRFLRPSASADIIKDRTDDLNDGPNDNANDDTNDNIKNGNIHINNDAGIFEQNSFRDQLAVLNPQVCTQLEYEKARREEAHVALMWWPTAFSSSNKPTRTITLPPDVAHRILENDIKRFGDPLNMRLYIDGDQAEEKTDTAKARDDKRHKAPNRTEKSIDVLEERLGINLRVRKRHFMGVKAGLKSSF</sequence>
<feature type="domain" description="SWIM-type" evidence="3">
    <location>
        <begin position="17"/>
        <end position="55"/>
    </location>
</feature>
<feature type="region of interest" description="Disordered" evidence="2">
    <location>
        <begin position="194"/>
        <end position="215"/>
    </location>
</feature>
<comment type="caution">
    <text evidence="4">The sequence shown here is derived from an EMBL/GenBank/DDBJ whole genome shotgun (WGS) entry which is preliminary data.</text>
</comment>
<protein>
    <recommendedName>
        <fullName evidence="3">SWIM-type domain-containing protein</fullName>
    </recommendedName>
</protein>
<evidence type="ECO:0000313" key="4">
    <source>
        <dbReference type="EMBL" id="KAF9537616.1"/>
    </source>
</evidence>